<dbReference type="OrthoDB" id="67155at2759"/>
<dbReference type="KEGG" id="smo:SELMODRAFT_76188"/>
<evidence type="ECO:0000259" key="1">
    <source>
        <dbReference type="PROSITE" id="PS51335"/>
    </source>
</evidence>
<dbReference type="HOGENOM" id="CLU_054125_0_1_1"/>
<dbReference type="FunCoup" id="D8QTV7">
    <property type="interactions" value="2733"/>
</dbReference>
<dbReference type="AlphaFoldDB" id="D8QTV7"/>
<dbReference type="OMA" id="NRECATT"/>
<dbReference type="EMBL" id="GL377566">
    <property type="protein sequence ID" value="EFJ37181.1"/>
    <property type="molecule type" value="Genomic_DNA"/>
</dbReference>
<reference evidence="2 3" key="1">
    <citation type="journal article" date="2011" name="Science">
        <title>The Selaginella genome identifies genetic changes associated with the evolution of vascular plants.</title>
        <authorList>
            <person name="Banks J.A."/>
            <person name="Nishiyama T."/>
            <person name="Hasebe M."/>
            <person name="Bowman J.L."/>
            <person name="Gribskov M."/>
            <person name="dePamphilis C."/>
            <person name="Albert V.A."/>
            <person name="Aono N."/>
            <person name="Aoyama T."/>
            <person name="Ambrose B.A."/>
            <person name="Ashton N.W."/>
            <person name="Axtell M.J."/>
            <person name="Barker E."/>
            <person name="Barker M.S."/>
            <person name="Bennetzen J.L."/>
            <person name="Bonawitz N.D."/>
            <person name="Chapple C."/>
            <person name="Cheng C."/>
            <person name="Correa L.G."/>
            <person name="Dacre M."/>
            <person name="DeBarry J."/>
            <person name="Dreyer I."/>
            <person name="Elias M."/>
            <person name="Engstrom E.M."/>
            <person name="Estelle M."/>
            <person name="Feng L."/>
            <person name="Finet C."/>
            <person name="Floyd S.K."/>
            <person name="Frommer W.B."/>
            <person name="Fujita T."/>
            <person name="Gramzow L."/>
            <person name="Gutensohn M."/>
            <person name="Harholt J."/>
            <person name="Hattori M."/>
            <person name="Heyl A."/>
            <person name="Hirai T."/>
            <person name="Hiwatashi Y."/>
            <person name="Ishikawa M."/>
            <person name="Iwata M."/>
            <person name="Karol K.G."/>
            <person name="Koehler B."/>
            <person name="Kolukisaoglu U."/>
            <person name="Kubo M."/>
            <person name="Kurata T."/>
            <person name="Lalonde S."/>
            <person name="Li K."/>
            <person name="Li Y."/>
            <person name="Litt A."/>
            <person name="Lyons E."/>
            <person name="Manning G."/>
            <person name="Maruyama T."/>
            <person name="Michael T.P."/>
            <person name="Mikami K."/>
            <person name="Miyazaki S."/>
            <person name="Morinaga S."/>
            <person name="Murata T."/>
            <person name="Mueller-Roeber B."/>
            <person name="Nelson D.R."/>
            <person name="Obara M."/>
            <person name="Oguri Y."/>
            <person name="Olmstead R.G."/>
            <person name="Onodera N."/>
            <person name="Petersen B.L."/>
            <person name="Pils B."/>
            <person name="Prigge M."/>
            <person name="Rensing S.A."/>
            <person name="Riano-Pachon D.M."/>
            <person name="Roberts A.W."/>
            <person name="Sato Y."/>
            <person name="Scheller H.V."/>
            <person name="Schulz B."/>
            <person name="Schulz C."/>
            <person name="Shakirov E.V."/>
            <person name="Shibagaki N."/>
            <person name="Shinohara N."/>
            <person name="Shippen D.E."/>
            <person name="Soerensen I."/>
            <person name="Sotooka R."/>
            <person name="Sugimoto N."/>
            <person name="Sugita M."/>
            <person name="Sumikawa N."/>
            <person name="Tanurdzic M."/>
            <person name="Theissen G."/>
            <person name="Ulvskov P."/>
            <person name="Wakazuki S."/>
            <person name="Weng J.K."/>
            <person name="Willats W.W."/>
            <person name="Wipf D."/>
            <person name="Wolf P.G."/>
            <person name="Yang L."/>
            <person name="Zimmer A.D."/>
            <person name="Zhu Q."/>
            <person name="Mitros T."/>
            <person name="Hellsten U."/>
            <person name="Loque D."/>
            <person name="Otillar R."/>
            <person name="Salamov A."/>
            <person name="Schmutz J."/>
            <person name="Shapiro H."/>
            <person name="Lindquist E."/>
            <person name="Lucas S."/>
            <person name="Rokhsar D."/>
            <person name="Grigoriev I.V."/>
        </authorList>
    </citation>
    <scope>NUCLEOTIDE SEQUENCE [LARGE SCALE GENOMIC DNA]</scope>
</reference>
<keyword evidence="3" id="KW-1185">Reference proteome</keyword>
<protein>
    <recommendedName>
        <fullName evidence="1">ELMO domain-containing protein</fullName>
    </recommendedName>
</protein>
<dbReference type="Proteomes" id="UP000001514">
    <property type="component" value="Unassembled WGS sequence"/>
</dbReference>
<dbReference type="InterPro" id="IPR006816">
    <property type="entry name" value="ELMO_dom"/>
</dbReference>
<gene>
    <name evidence="2" type="ORF">SELMODRAFT_76188</name>
</gene>
<dbReference type="Pfam" id="PF04727">
    <property type="entry name" value="ELMO_CED12"/>
    <property type="match status" value="1"/>
</dbReference>
<dbReference type="InParanoid" id="D8QTV7"/>
<feature type="domain" description="ELMO" evidence="1">
    <location>
        <begin position="130"/>
        <end position="291"/>
    </location>
</feature>
<evidence type="ECO:0000313" key="3">
    <source>
        <dbReference type="Proteomes" id="UP000001514"/>
    </source>
</evidence>
<sequence length="310" mass="35740">MSSAARLRRRVHHSDVGGKKFERVLSSGSDGLSEPLLAGGDDEYFEDWKEKKRREEHEWSQIFTRLLAQWSQWLSIVLLGSGSLLGDMINRVLYRRDEGIVHIDLTPVQEERLHKLQKRLQVAFDGSNPKHAEALVALWHEAFPGRLFDGLITEKWKEMGWQGTDPSTDFRGGGFISLENLLFLAQRYPRSFSKLLHKEEGQRSEWEYPFAVAGINVSFMLIQMLDLRSEKPSSLSGLKFVKILAEDEQAFDVLYCVAFEMMDAQWLAMRASYMEFNAVLSATRSQLERELSLDDVYRVQDLPAYTLLCR</sequence>
<dbReference type="InterPro" id="IPR050868">
    <property type="entry name" value="ELMO_domain-containing"/>
</dbReference>
<dbReference type="PANTHER" id="PTHR12771:SF56">
    <property type="entry name" value="CED-12"/>
    <property type="match status" value="1"/>
</dbReference>
<proteinExistence type="predicted"/>
<evidence type="ECO:0000313" key="2">
    <source>
        <dbReference type="EMBL" id="EFJ37181.1"/>
    </source>
</evidence>
<dbReference type="STRING" id="88036.D8QTV7"/>
<dbReference type="PROSITE" id="PS51335">
    <property type="entry name" value="ELMO"/>
    <property type="match status" value="1"/>
</dbReference>
<accession>D8QTV7</accession>
<organism evidence="3">
    <name type="scientific">Selaginella moellendorffii</name>
    <name type="common">Spikemoss</name>
    <dbReference type="NCBI Taxonomy" id="88036"/>
    <lineage>
        <taxon>Eukaryota</taxon>
        <taxon>Viridiplantae</taxon>
        <taxon>Streptophyta</taxon>
        <taxon>Embryophyta</taxon>
        <taxon>Tracheophyta</taxon>
        <taxon>Lycopodiopsida</taxon>
        <taxon>Selaginellales</taxon>
        <taxon>Selaginellaceae</taxon>
        <taxon>Selaginella</taxon>
    </lineage>
</organism>
<dbReference type="Gramene" id="EFJ37181">
    <property type="protein sequence ID" value="EFJ37181"/>
    <property type="gene ID" value="SELMODRAFT_76188"/>
</dbReference>
<dbReference type="eggNOG" id="KOG2998">
    <property type="taxonomic scope" value="Eukaryota"/>
</dbReference>
<dbReference type="PANTHER" id="PTHR12771">
    <property type="entry name" value="ENGULFMENT AND CELL MOTILITY"/>
    <property type="match status" value="1"/>
</dbReference>
<name>D8QTV7_SELML</name>